<sequence length="256" mass="29471">MQTSMINIDHSFNSLQTFPVIETESYIIRLAFNQKELESIFRLRFQVFNLELGLGYLTSNLTQMDQDEFDAVWHHLILIYKETGQIVGSYRMQTYSMASQTLGFYAAQYFNLTKINDSLLQVTVEIGRACIAKEYRTIQALSLLFKGLANYLAWSGNQYFLGCATLPTQSHYKACCAYNYFQNNGFMHPSILVEPKSQYSLELSQDYPDSCNVEIPDILQLYLASGAKICSFPSIDRQFKCIDFLTMFDGANFSRW</sequence>
<evidence type="ECO:0000313" key="6">
    <source>
        <dbReference type="EMBL" id="WGV25034.1"/>
    </source>
</evidence>
<dbReference type="EMBL" id="CP124543">
    <property type="protein sequence ID" value="WGV25034.1"/>
    <property type="molecule type" value="Genomic_DNA"/>
</dbReference>
<reference evidence="6 7" key="1">
    <citation type="journal article" date="2023" name="Limnol Oceanogr Lett">
        <title>Environmental adaptations by the intertidal Antarctic cyanobacterium Halotia branconii CENA392 as revealed using long-read genome sequencing.</title>
        <authorList>
            <person name="Dextro R.B."/>
            <person name="Delbaje E."/>
            <person name="Freitas P.N.N."/>
            <person name="Geraldes V."/>
            <person name="Pinto E."/>
            <person name="Long P.F."/>
            <person name="Fiore M.F."/>
        </authorList>
    </citation>
    <scope>NUCLEOTIDE SEQUENCE [LARGE SCALE GENOMIC DNA]</scope>
    <source>
        <strain evidence="6 7">CENA392</strain>
    </source>
</reference>
<keyword evidence="4" id="KW-0443">Lipid metabolism</keyword>
<dbReference type="EC" id="2.3.1.-" evidence="6"/>
<dbReference type="RefSeq" id="WP_281482340.1">
    <property type="nucleotide sequence ID" value="NZ_CP124543.1"/>
</dbReference>
<dbReference type="AlphaFoldDB" id="A0AAJ6P8Q6"/>
<dbReference type="GO" id="GO:0006629">
    <property type="term" value="P:lipid metabolic process"/>
    <property type="evidence" value="ECO:0007669"/>
    <property type="project" value="UniProtKB-KW"/>
</dbReference>
<evidence type="ECO:0000256" key="4">
    <source>
        <dbReference type="ARBA" id="ARBA00023098"/>
    </source>
</evidence>
<keyword evidence="2" id="KW-0444">Lipid biosynthesis</keyword>
<keyword evidence="7" id="KW-1185">Reference proteome</keyword>
<dbReference type="Pfam" id="PF13444">
    <property type="entry name" value="Acetyltransf_5"/>
    <property type="match status" value="1"/>
</dbReference>
<dbReference type="KEGG" id="hbq:QI031_25240"/>
<comment type="pathway">
    <text evidence="1">Lipid metabolism.</text>
</comment>
<protein>
    <submittedName>
        <fullName evidence="6">GNAT family N-acyltransferase</fullName>
        <ecNumber evidence="6">2.3.1.-</ecNumber>
    </submittedName>
</protein>
<dbReference type="GO" id="GO:0016746">
    <property type="term" value="F:acyltransferase activity"/>
    <property type="evidence" value="ECO:0007669"/>
    <property type="project" value="UniProtKB-KW"/>
</dbReference>
<keyword evidence="3 6" id="KW-0808">Transferase</keyword>
<dbReference type="InterPro" id="IPR052351">
    <property type="entry name" value="Ornithine_N-alpha-AT"/>
</dbReference>
<dbReference type="Gene3D" id="3.40.630.30">
    <property type="match status" value="1"/>
</dbReference>
<organism evidence="6 7">
    <name type="scientific">Halotia branconii CENA392</name>
    <dbReference type="NCBI Taxonomy" id="1539056"/>
    <lineage>
        <taxon>Bacteria</taxon>
        <taxon>Bacillati</taxon>
        <taxon>Cyanobacteriota</taxon>
        <taxon>Cyanophyceae</taxon>
        <taxon>Nostocales</taxon>
        <taxon>Nodulariaceae</taxon>
        <taxon>Halotia</taxon>
    </lineage>
</organism>
<evidence type="ECO:0000256" key="2">
    <source>
        <dbReference type="ARBA" id="ARBA00022516"/>
    </source>
</evidence>
<gene>
    <name evidence="6" type="ORF">QI031_25240</name>
</gene>
<accession>A0AAJ6P8Q6</accession>
<evidence type="ECO:0000256" key="5">
    <source>
        <dbReference type="ARBA" id="ARBA00023315"/>
    </source>
</evidence>
<name>A0AAJ6P8Q6_9CYAN</name>
<evidence type="ECO:0000313" key="7">
    <source>
        <dbReference type="Proteomes" id="UP001223520"/>
    </source>
</evidence>
<dbReference type="PANTHER" id="PTHR37323">
    <property type="entry name" value="GCN5-RELATED N-ACETYLTRANSFERASE"/>
    <property type="match status" value="1"/>
</dbReference>
<evidence type="ECO:0000256" key="3">
    <source>
        <dbReference type="ARBA" id="ARBA00022679"/>
    </source>
</evidence>
<dbReference type="Proteomes" id="UP001223520">
    <property type="component" value="Chromosome"/>
</dbReference>
<dbReference type="InterPro" id="IPR016181">
    <property type="entry name" value="Acyl_CoA_acyltransferase"/>
</dbReference>
<proteinExistence type="predicted"/>
<keyword evidence="5 6" id="KW-0012">Acyltransferase</keyword>
<dbReference type="SUPFAM" id="SSF55729">
    <property type="entry name" value="Acyl-CoA N-acyltransferases (Nat)"/>
    <property type="match status" value="1"/>
</dbReference>
<dbReference type="PANTHER" id="PTHR37323:SF1">
    <property type="entry name" value="L-ORNITHINE N(ALPHA)-ACYLTRANSFERASE"/>
    <property type="match status" value="1"/>
</dbReference>
<evidence type="ECO:0000256" key="1">
    <source>
        <dbReference type="ARBA" id="ARBA00005189"/>
    </source>
</evidence>